<sequence length="491" mass="56019">MRKFGVLFAATLLFSAATYGQAASAQSDFEKYREQQQQGAQELKTEFRAYKEKQDAEFADFLKGRWREFETLQGKPLIKEPEPKRAPVYTPPVPAKPAPLPVVAVPAAPPVLPPAPPQPRQPLAANTLEVMFYGNAVRFPFDPQWQSYRVSTGEKPEEMSAFWGMMSGSQYEPTFQAISDARRQLQLDDWGYASLWRSVAQALQPDRRTEQNLLLWFFLVKSGYDVRLGYVGMDVHLFVAVRQQVYSTKFIKVGDQTYYAVLAADHGDSIRSFYTYEASYPVQLKPLDIRSAAIGFTRPVPGQRALAFEYKGNQVKVNAPYDRRLVEYLDTYPQSDFELYFNTEASMLFRQGLLPELKKYTAAMDEEEAVNFLLAFVQKSFAYKTDEEQFGHEKSFFVEESMYFPYNDCKEHSAVFAWLVRELLGIKVIGLLYPGHLTTAVKLKHVKPEFATVDYQGSQYVIADPTYINASVGMAMPSYAKLKPNRVVDIR</sequence>
<comment type="caution">
    <text evidence="1">The sequence shown here is derived from an EMBL/GenBank/DDBJ whole genome shotgun (WGS) entry which is preliminary data.</text>
</comment>
<organism evidence="1">
    <name type="scientific">mine drainage metagenome</name>
    <dbReference type="NCBI Taxonomy" id="410659"/>
    <lineage>
        <taxon>unclassified sequences</taxon>
        <taxon>metagenomes</taxon>
        <taxon>ecological metagenomes</taxon>
    </lineage>
</organism>
<protein>
    <recommendedName>
        <fullName evidence="2">Transglutaminase-like domain-containing protein</fullName>
    </recommendedName>
</protein>
<reference evidence="1" key="1">
    <citation type="submission" date="2016-10" db="EMBL/GenBank/DDBJ databases">
        <title>Sequence of Gallionella enrichment culture.</title>
        <authorList>
            <person name="Poehlein A."/>
            <person name="Muehling M."/>
            <person name="Daniel R."/>
        </authorList>
    </citation>
    <scope>NUCLEOTIDE SEQUENCE</scope>
</reference>
<accession>A0A1J5U5A2</accession>
<proteinExistence type="predicted"/>
<evidence type="ECO:0008006" key="2">
    <source>
        <dbReference type="Google" id="ProtNLM"/>
    </source>
</evidence>
<name>A0A1J5U5A2_9ZZZZ</name>
<dbReference type="AlphaFoldDB" id="A0A1J5U5A2"/>
<dbReference type="EMBL" id="MLJW01000001">
    <property type="protein sequence ID" value="OIR19462.1"/>
    <property type="molecule type" value="Genomic_DNA"/>
</dbReference>
<gene>
    <name evidence="1" type="ORF">GALL_03430</name>
</gene>
<evidence type="ECO:0000313" key="1">
    <source>
        <dbReference type="EMBL" id="OIR19462.1"/>
    </source>
</evidence>